<evidence type="ECO:0000313" key="1">
    <source>
        <dbReference type="EMBL" id="CAJ0571595.1"/>
    </source>
</evidence>
<sequence length="241" mass="26716">MERLPMLARCGHSWVCGFCALTAEDRHFLNCNVCGRLASEYVPWTRYLSCLLIPRCPGCKKPADYDRGKQETAQLILKLLKQPALASSRLVNIPIGAKLALPTCPGCKKPADCMDRLPMLLRNNLLKCALCPPDTNCPEITGYAGWLTGIDKIDKIQIYMSGNIMDGLIAYFIKEFVPQLGWIDQTYKGMDLIIRASDRIVSDLAASRPELAGDAKEKLREECSKFNESGARKASANRCGV</sequence>
<protein>
    <submittedName>
        <fullName evidence="1">Uncharacterized protein</fullName>
    </submittedName>
</protein>
<accession>A0AA36CN08</accession>
<dbReference type="AlphaFoldDB" id="A0AA36CN08"/>
<evidence type="ECO:0000313" key="2">
    <source>
        <dbReference type="Proteomes" id="UP001177023"/>
    </source>
</evidence>
<gene>
    <name evidence="1" type="ORF">MSPICULIGERA_LOCUS9998</name>
</gene>
<dbReference type="EMBL" id="CATQJA010002573">
    <property type="protein sequence ID" value="CAJ0571595.1"/>
    <property type="molecule type" value="Genomic_DNA"/>
</dbReference>
<comment type="caution">
    <text evidence="1">The sequence shown here is derived from an EMBL/GenBank/DDBJ whole genome shotgun (WGS) entry which is preliminary data.</text>
</comment>
<organism evidence="1 2">
    <name type="scientific">Mesorhabditis spiculigera</name>
    <dbReference type="NCBI Taxonomy" id="96644"/>
    <lineage>
        <taxon>Eukaryota</taxon>
        <taxon>Metazoa</taxon>
        <taxon>Ecdysozoa</taxon>
        <taxon>Nematoda</taxon>
        <taxon>Chromadorea</taxon>
        <taxon>Rhabditida</taxon>
        <taxon>Rhabditina</taxon>
        <taxon>Rhabditomorpha</taxon>
        <taxon>Rhabditoidea</taxon>
        <taxon>Rhabditidae</taxon>
        <taxon>Mesorhabditinae</taxon>
        <taxon>Mesorhabditis</taxon>
    </lineage>
</organism>
<feature type="non-terminal residue" evidence="1">
    <location>
        <position position="1"/>
    </location>
</feature>
<keyword evidence="2" id="KW-1185">Reference proteome</keyword>
<reference evidence="1" key="1">
    <citation type="submission" date="2023-06" db="EMBL/GenBank/DDBJ databases">
        <authorList>
            <person name="Delattre M."/>
        </authorList>
    </citation>
    <scope>NUCLEOTIDE SEQUENCE</scope>
    <source>
        <strain evidence="1">AF72</strain>
    </source>
</reference>
<name>A0AA36CN08_9BILA</name>
<proteinExistence type="predicted"/>
<dbReference type="Proteomes" id="UP001177023">
    <property type="component" value="Unassembled WGS sequence"/>
</dbReference>